<dbReference type="Proteomes" id="UP000323597">
    <property type="component" value="Chromosome A03"/>
</dbReference>
<feature type="signal peptide" evidence="1">
    <location>
        <begin position="1"/>
        <end position="20"/>
    </location>
</feature>
<name>A0A5D3A2A9_GOSMU</name>
<evidence type="ECO:0000256" key="1">
    <source>
        <dbReference type="SAM" id="SignalP"/>
    </source>
</evidence>
<proteinExistence type="predicted"/>
<protein>
    <submittedName>
        <fullName evidence="2">Uncharacterized protein</fullName>
    </submittedName>
</protein>
<accession>A0A5D3A2A9</accession>
<feature type="chain" id="PRO_5022714710" evidence="1">
    <location>
        <begin position="21"/>
        <end position="100"/>
    </location>
</feature>
<keyword evidence="3" id="KW-1185">Reference proteome</keyword>
<keyword evidence="1" id="KW-0732">Signal</keyword>
<organism evidence="2 3">
    <name type="scientific">Gossypium mustelinum</name>
    <name type="common">Cotton</name>
    <name type="synonym">Gossypium caicoense</name>
    <dbReference type="NCBI Taxonomy" id="34275"/>
    <lineage>
        <taxon>Eukaryota</taxon>
        <taxon>Viridiplantae</taxon>
        <taxon>Streptophyta</taxon>
        <taxon>Embryophyta</taxon>
        <taxon>Tracheophyta</taxon>
        <taxon>Spermatophyta</taxon>
        <taxon>Magnoliopsida</taxon>
        <taxon>eudicotyledons</taxon>
        <taxon>Gunneridae</taxon>
        <taxon>Pentapetalae</taxon>
        <taxon>rosids</taxon>
        <taxon>malvids</taxon>
        <taxon>Malvales</taxon>
        <taxon>Malvaceae</taxon>
        <taxon>Malvoideae</taxon>
        <taxon>Gossypium</taxon>
    </lineage>
</organism>
<reference evidence="2 3" key="1">
    <citation type="submission" date="2019-07" db="EMBL/GenBank/DDBJ databases">
        <title>WGS assembly of Gossypium mustelinum.</title>
        <authorList>
            <person name="Chen Z.J."/>
            <person name="Sreedasyam A."/>
            <person name="Ando A."/>
            <person name="Song Q."/>
            <person name="De L."/>
            <person name="Hulse-Kemp A."/>
            <person name="Ding M."/>
            <person name="Ye W."/>
            <person name="Kirkbride R."/>
            <person name="Jenkins J."/>
            <person name="Plott C."/>
            <person name="Lovell J."/>
            <person name="Lin Y.-M."/>
            <person name="Vaughn R."/>
            <person name="Liu B."/>
            <person name="Li W."/>
            <person name="Simpson S."/>
            <person name="Scheffler B."/>
            <person name="Saski C."/>
            <person name="Grover C."/>
            <person name="Hu G."/>
            <person name="Conover J."/>
            <person name="Carlson J."/>
            <person name="Shu S."/>
            <person name="Boston L."/>
            <person name="Williams M."/>
            <person name="Peterson D."/>
            <person name="Mcgee K."/>
            <person name="Jones D."/>
            <person name="Wendel J."/>
            <person name="Stelly D."/>
            <person name="Grimwood J."/>
            <person name="Schmutz J."/>
        </authorList>
    </citation>
    <scope>NUCLEOTIDE SEQUENCE [LARGE SCALE GENOMIC DNA]</scope>
    <source>
        <strain evidence="2">1408120.09</strain>
    </source>
</reference>
<dbReference type="AlphaFoldDB" id="A0A5D3A2A9"/>
<gene>
    <name evidence="2" type="ORF">E1A91_A03G194300v1</name>
</gene>
<sequence length="100" mass="11603">MIHSTIRRFFLMIFLVSTMTQSLLHQRHLRQPHRRQLLRHQPFSLLLCCRRLPTRSQVLLCRGSRRLQEQLSSNGAVLDRDFGSGSIVIGLMTAGLMMVM</sequence>
<evidence type="ECO:0000313" key="3">
    <source>
        <dbReference type="Proteomes" id="UP000323597"/>
    </source>
</evidence>
<evidence type="ECO:0000313" key="2">
    <source>
        <dbReference type="EMBL" id="TYJ44041.1"/>
    </source>
</evidence>
<dbReference type="EMBL" id="CM017638">
    <property type="protein sequence ID" value="TYJ44041.1"/>
    <property type="molecule type" value="Genomic_DNA"/>
</dbReference>